<sequence>MVSRKRPGIDKDIGKLGGGRQQTDPKLMGGRPGQWHSETLTAGHISAQPPRMHTVYGGLMSPGSRGAMGTLYGGRIAPGRGGAMDTIYGDPWSPGIGKAMDTIYGDPWSPGTGRALTAFQDANTAFGGQNQLHGRGPSQIVTRNIVHPSTRQPVTITYNQVTGLYLDQSLNRWLPAPPWISAQFRR</sequence>
<feature type="region of interest" description="Disordered" evidence="1">
    <location>
        <begin position="1"/>
        <end position="32"/>
    </location>
</feature>
<evidence type="ECO:0000256" key="1">
    <source>
        <dbReference type="SAM" id="MobiDB-lite"/>
    </source>
</evidence>
<evidence type="ECO:0000313" key="2">
    <source>
        <dbReference type="EMBL" id="MBN9672108.1"/>
    </source>
</evidence>
<name>A0A939EFM0_9HYPH</name>
<dbReference type="Proteomes" id="UP000664096">
    <property type="component" value="Unassembled WGS sequence"/>
</dbReference>
<protein>
    <submittedName>
        <fullName evidence="2">Uncharacterized protein</fullName>
    </submittedName>
</protein>
<proteinExistence type="predicted"/>
<evidence type="ECO:0000313" key="3">
    <source>
        <dbReference type="Proteomes" id="UP000664096"/>
    </source>
</evidence>
<reference evidence="2" key="1">
    <citation type="submission" date="2020-12" db="EMBL/GenBank/DDBJ databases">
        <title>Oil enriched cultivation method for isolating marine PHA-producing bacteria.</title>
        <authorList>
            <person name="Zheng W."/>
            <person name="Yu S."/>
            <person name="Huang Y."/>
        </authorList>
    </citation>
    <scope>NUCLEOTIDE SEQUENCE</scope>
    <source>
        <strain evidence="2">SY-2-12</strain>
    </source>
</reference>
<dbReference type="RefSeq" id="WP_207141939.1">
    <property type="nucleotide sequence ID" value="NZ_JAEKJZ010000003.1"/>
</dbReference>
<comment type="caution">
    <text evidence="2">The sequence shown here is derived from an EMBL/GenBank/DDBJ whole genome shotgun (WGS) entry which is preliminary data.</text>
</comment>
<organism evidence="2 3">
    <name type="scientific">Roseibium aggregatum</name>
    <dbReference type="NCBI Taxonomy" id="187304"/>
    <lineage>
        <taxon>Bacteria</taxon>
        <taxon>Pseudomonadati</taxon>
        <taxon>Pseudomonadota</taxon>
        <taxon>Alphaproteobacteria</taxon>
        <taxon>Hyphomicrobiales</taxon>
        <taxon>Stappiaceae</taxon>
        <taxon>Roseibium</taxon>
    </lineage>
</organism>
<dbReference type="EMBL" id="JAEKJZ010000003">
    <property type="protein sequence ID" value="MBN9672108.1"/>
    <property type="molecule type" value="Genomic_DNA"/>
</dbReference>
<dbReference type="AlphaFoldDB" id="A0A939EFM0"/>
<gene>
    <name evidence="2" type="ORF">JF539_17280</name>
</gene>
<accession>A0A939EFM0</accession>